<protein>
    <submittedName>
        <fullName evidence="1">Transposase</fullName>
    </submittedName>
</protein>
<keyword evidence="2" id="KW-1185">Reference proteome</keyword>
<accession>I5CA79</accession>
<name>I5CA79_9BACT</name>
<proteinExistence type="predicted"/>
<evidence type="ECO:0000313" key="2">
    <source>
        <dbReference type="Proteomes" id="UP000005551"/>
    </source>
</evidence>
<reference evidence="1 2" key="1">
    <citation type="submission" date="2012-05" db="EMBL/GenBank/DDBJ databases">
        <title>Genome sequence of Nitritalea halalkaliphila LW7.</title>
        <authorList>
            <person name="Jangir P.K."/>
            <person name="Singh A."/>
            <person name="Shivaji S."/>
            <person name="Sharma R."/>
        </authorList>
    </citation>
    <scope>NUCLEOTIDE SEQUENCE [LARGE SCALE GENOMIC DNA]</scope>
    <source>
        <strain evidence="1 2">LW7</strain>
    </source>
</reference>
<sequence>MGIRSIEVKLENKKEAIRKCQCCKEGKLIVIAAFDQRGPPKFYLGISQTSTSPKCYLLGKENCVLSTIKHE</sequence>
<comment type="caution">
    <text evidence="1">The sequence shown here is derived from an EMBL/GenBank/DDBJ whole genome shotgun (WGS) entry which is preliminary data.</text>
</comment>
<dbReference type="AlphaFoldDB" id="I5CA79"/>
<organism evidence="1 2">
    <name type="scientific">Nitritalea halalkaliphila LW7</name>
    <dbReference type="NCBI Taxonomy" id="1189621"/>
    <lineage>
        <taxon>Bacteria</taxon>
        <taxon>Pseudomonadati</taxon>
        <taxon>Bacteroidota</taxon>
        <taxon>Cytophagia</taxon>
        <taxon>Cytophagales</taxon>
        <taxon>Cyclobacteriaceae</taxon>
        <taxon>Nitritalea</taxon>
    </lineage>
</organism>
<dbReference type="EMBL" id="AJYA01000002">
    <property type="protein sequence ID" value="EIM78731.1"/>
    <property type="molecule type" value="Genomic_DNA"/>
</dbReference>
<dbReference type="Proteomes" id="UP000005551">
    <property type="component" value="Unassembled WGS sequence"/>
</dbReference>
<gene>
    <name evidence="1" type="ORF">A3SI_01626</name>
</gene>
<evidence type="ECO:0000313" key="1">
    <source>
        <dbReference type="EMBL" id="EIM78731.1"/>
    </source>
</evidence>